<dbReference type="Proteomes" id="UP000736328">
    <property type="component" value="Unassembled WGS sequence"/>
</dbReference>
<accession>A0A933I9J1</accession>
<dbReference type="EMBL" id="JACQXR010000074">
    <property type="protein sequence ID" value="MBI4726706.1"/>
    <property type="molecule type" value="Genomic_DNA"/>
</dbReference>
<comment type="caution">
    <text evidence="1">The sequence shown here is derived from an EMBL/GenBank/DDBJ whole genome shotgun (WGS) entry which is preliminary data.</text>
</comment>
<sequence length="55" mass="6281">MDEISASLADRQGNLMISYFGRYQSPMIMAGVKVILLFDKNHDLTKIFVYEAPLE</sequence>
<proteinExistence type="predicted"/>
<protein>
    <submittedName>
        <fullName evidence="1">Uncharacterized protein</fullName>
    </submittedName>
</protein>
<name>A0A933I9J1_UNCT6</name>
<evidence type="ECO:0000313" key="1">
    <source>
        <dbReference type="EMBL" id="MBI4726706.1"/>
    </source>
</evidence>
<gene>
    <name evidence="1" type="ORF">HY768_05715</name>
</gene>
<dbReference type="AlphaFoldDB" id="A0A933I9J1"/>
<reference evidence="1" key="1">
    <citation type="submission" date="2020-07" db="EMBL/GenBank/DDBJ databases">
        <title>Huge and variable diversity of episymbiotic CPR bacteria and DPANN archaea in groundwater ecosystems.</title>
        <authorList>
            <person name="He C.Y."/>
            <person name="Keren R."/>
            <person name="Whittaker M."/>
            <person name="Farag I.F."/>
            <person name="Doudna J."/>
            <person name="Cate J.H.D."/>
            <person name="Banfield J.F."/>
        </authorList>
    </citation>
    <scope>NUCLEOTIDE SEQUENCE</scope>
    <source>
        <strain evidence="1">NC_groundwater_1520_Pr4_B-0.1um_53_5</strain>
    </source>
</reference>
<evidence type="ECO:0000313" key="2">
    <source>
        <dbReference type="Proteomes" id="UP000736328"/>
    </source>
</evidence>
<organism evidence="1 2">
    <name type="scientific">candidate division TA06 bacterium</name>
    <dbReference type="NCBI Taxonomy" id="2250710"/>
    <lineage>
        <taxon>Bacteria</taxon>
        <taxon>Bacteria division TA06</taxon>
    </lineage>
</organism>